<dbReference type="Proteomes" id="UP000248646">
    <property type="component" value="Unassembled WGS sequence"/>
</dbReference>
<accession>A0A2W7MEK3</accession>
<dbReference type="AlphaFoldDB" id="A0A2W7MEK3"/>
<proteinExistence type="predicted"/>
<evidence type="ECO:0000313" key="2">
    <source>
        <dbReference type="Proteomes" id="UP000248646"/>
    </source>
</evidence>
<sequence>MLTYEEKELIIQEFPNLTRKEVSLNRINYHYEESLFEKTTVIYHLHPNGNGFVYVGDLPQYKEVEEKGLVNIREFSGDELRQAIKDSIAYLATAEEELVENEVEEELIEDEIEEEWRNKEESKLTLLQEDTLWNIYHGYNLEESFGSYDEAKAYLVAEGFRCVGTR</sequence>
<organism evidence="1 2">
    <name type="scientific">Psychrobacillus insolitus</name>
    <dbReference type="NCBI Taxonomy" id="1461"/>
    <lineage>
        <taxon>Bacteria</taxon>
        <taxon>Bacillati</taxon>
        <taxon>Bacillota</taxon>
        <taxon>Bacilli</taxon>
        <taxon>Bacillales</taxon>
        <taxon>Bacillaceae</taxon>
        <taxon>Psychrobacillus</taxon>
    </lineage>
</organism>
<reference evidence="1 2" key="1">
    <citation type="submission" date="2018-06" db="EMBL/GenBank/DDBJ databases">
        <title>Genomic Encyclopedia of Type Strains, Phase IV (KMG-IV): sequencing the most valuable type-strain genomes for metagenomic binning, comparative biology and taxonomic classification.</title>
        <authorList>
            <person name="Goeker M."/>
        </authorList>
    </citation>
    <scope>NUCLEOTIDE SEQUENCE [LARGE SCALE GENOMIC DNA]</scope>
    <source>
        <strain evidence="1 2">DSM 5</strain>
    </source>
</reference>
<name>A0A2W7MEK3_9BACI</name>
<dbReference type="EMBL" id="QKZI01000005">
    <property type="protein sequence ID" value="PZX03917.1"/>
    <property type="molecule type" value="Genomic_DNA"/>
</dbReference>
<dbReference type="OrthoDB" id="2360619at2"/>
<dbReference type="RefSeq" id="WP_111439955.1">
    <property type="nucleotide sequence ID" value="NZ_QKZI01000005.1"/>
</dbReference>
<gene>
    <name evidence="1" type="ORF">C7437_105114</name>
</gene>
<keyword evidence="2" id="KW-1185">Reference proteome</keyword>
<comment type="caution">
    <text evidence="1">The sequence shown here is derived from an EMBL/GenBank/DDBJ whole genome shotgun (WGS) entry which is preliminary data.</text>
</comment>
<protein>
    <submittedName>
        <fullName evidence="1">Uncharacterized protein</fullName>
    </submittedName>
</protein>
<evidence type="ECO:0000313" key="1">
    <source>
        <dbReference type="EMBL" id="PZX03917.1"/>
    </source>
</evidence>